<evidence type="ECO:0000259" key="4">
    <source>
        <dbReference type="PROSITE" id="PS50887"/>
    </source>
</evidence>
<evidence type="ECO:0000256" key="3">
    <source>
        <dbReference type="SAM" id="Phobius"/>
    </source>
</evidence>
<dbReference type="InterPro" id="IPR000160">
    <property type="entry name" value="GGDEF_dom"/>
</dbReference>
<dbReference type="Proteomes" id="UP000637423">
    <property type="component" value="Unassembled WGS sequence"/>
</dbReference>
<comment type="catalytic activity">
    <reaction evidence="2">
        <text>2 GTP = 3',3'-c-di-GMP + 2 diphosphate</text>
        <dbReference type="Rhea" id="RHEA:24898"/>
        <dbReference type="ChEBI" id="CHEBI:33019"/>
        <dbReference type="ChEBI" id="CHEBI:37565"/>
        <dbReference type="ChEBI" id="CHEBI:58805"/>
        <dbReference type="EC" id="2.7.7.65"/>
    </reaction>
</comment>
<dbReference type="InterPro" id="IPR043128">
    <property type="entry name" value="Rev_trsase/Diguanyl_cyclase"/>
</dbReference>
<keyword evidence="3" id="KW-0472">Membrane</keyword>
<feature type="transmembrane region" description="Helical" evidence="3">
    <location>
        <begin position="186"/>
        <end position="211"/>
    </location>
</feature>
<protein>
    <recommendedName>
        <fullName evidence="1">diguanylate cyclase</fullName>
        <ecNumber evidence="1">2.7.7.65</ecNumber>
    </recommendedName>
</protein>
<dbReference type="CDD" id="cd01949">
    <property type="entry name" value="GGDEF"/>
    <property type="match status" value="1"/>
</dbReference>
<comment type="caution">
    <text evidence="5">The sequence shown here is derived from an EMBL/GenBank/DDBJ whole genome shotgun (WGS) entry which is preliminary data.</text>
</comment>
<dbReference type="PANTHER" id="PTHR45138">
    <property type="entry name" value="REGULATORY COMPONENTS OF SENSORY TRANSDUCTION SYSTEM"/>
    <property type="match status" value="1"/>
</dbReference>
<proteinExistence type="predicted"/>
<name>A0A916U7A3_9BURK</name>
<dbReference type="EC" id="2.7.7.65" evidence="1"/>
<dbReference type="NCBIfam" id="TIGR00254">
    <property type="entry name" value="GGDEF"/>
    <property type="match status" value="1"/>
</dbReference>
<feature type="transmembrane region" description="Helical" evidence="3">
    <location>
        <begin position="121"/>
        <end position="145"/>
    </location>
</feature>
<feature type="transmembrane region" description="Helical" evidence="3">
    <location>
        <begin position="6"/>
        <end position="26"/>
    </location>
</feature>
<evidence type="ECO:0000313" key="5">
    <source>
        <dbReference type="EMBL" id="GGC63262.1"/>
    </source>
</evidence>
<reference evidence="5" key="2">
    <citation type="submission" date="2020-09" db="EMBL/GenBank/DDBJ databases">
        <authorList>
            <person name="Sun Q."/>
            <person name="Zhou Y."/>
        </authorList>
    </citation>
    <scope>NUCLEOTIDE SEQUENCE</scope>
    <source>
        <strain evidence="5">CGMCC 1.10998</strain>
    </source>
</reference>
<dbReference type="AlphaFoldDB" id="A0A916U7A3"/>
<feature type="transmembrane region" description="Helical" evidence="3">
    <location>
        <begin position="95"/>
        <end position="115"/>
    </location>
</feature>
<evidence type="ECO:0000256" key="1">
    <source>
        <dbReference type="ARBA" id="ARBA00012528"/>
    </source>
</evidence>
<dbReference type="Pfam" id="PF00990">
    <property type="entry name" value="GGDEF"/>
    <property type="match status" value="1"/>
</dbReference>
<keyword evidence="3" id="KW-0812">Transmembrane</keyword>
<organism evidence="5 6">
    <name type="scientific">Undibacterium terreum</name>
    <dbReference type="NCBI Taxonomy" id="1224302"/>
    <lineage>
        <taxon>Bacteria</taxon>
        <taxon>Pseudomonadati</taxon>
        <taxon>Pseudomonadota</taxon>
        <taxon>Betaproteobacteria</taxon>
        <taxon>Burkholderiales</taxon>
        <taxon>Oxalobacteraceae</taxon>
        <taxon>Undibacterium</taxon>
    </lineage>
</organism>
<dbReference type="PANTHER" id="PTHR45138:SF9">
    <property type="entry name" value="DIGUANYLATE CYCLASE DGCM-RELATED"/>
    <property type="match status" value="1"/>
</dbReference>
<accession>A0A916U7A3</accession>
<evidence type="ECO:0000313" key="6">
    <source>
        <dbReference type="Proteomes" id="UP000637423"/>
    </source>
</evidence>
<keyword evidence="6" id="KW-1185">Reference proteome</keyword>
<feature type="transmembrane region" description="Helical" evidence="3">
    <location>
        <begin position="65"/>
        <end position="83"/>
    </location>
</feature>
<dbReference type="FunFam" id="3.30.70.270:FF:000001">
    <property type="entry name" value="Diguanylate cyclase domain protein"/>
    <property type="match status" value="1"/>
</dbReference>
<sequence>MNSFDLHIVILMAMLMLGAMSIVLYSAHRSFPSEVRGLGFWALGALTMMFASIFFALQGILPTKLVLLIGNALLFWAVGFAMIGTQQFYGRAPSWLLLHAVWLVGMAGIAWWLLARPDLNARIAVFSACISLLYLVQLGLIVFYGERHFSTWFFGALMLVQVTTILARGVAAGAGGNSVNLQELGLFQIIYICVSNFMSLLLTVGFMTVATRRLQVLLEQRSNLDPLTSVLNRRGFALAYAQHRARMQRSLQPMSFMSIDLDHFKSINDRFGHAAGDEVLMHAASTITKALRGSDHLARFGGEEFIVLLPATEKDTAYVIAERIRAAVHHTAPDGLPPYTISIGIACQRIPDETMDAVLVRADAALYRAKTGGRDRIEMADVAA</sequence>
<feature type="domain" description="GGDEF" evidence="4">
    <location>
        <begin position="252"/>
        <end position="382"/>
    </location>
</feature>
<dbReference type="GO" id="GO:0052621">
    <property type="term" value="F:diguanylate cyclase activity"/>
    <property type="evidence" value="ECO:0007669"/>
    <property type="project" value="UniProtKB-EC"/>
</dbReference>
<feature type="transmembrane region" description="Helical" evidence="3">
    <location>
        <begin position="38"/>
        <end position="59"/>
    </location>
</feature>
<evidence type="ECO:0000256" key="2">
    <source>
        <dbReference type="ARBA" id="ARBA00034247"/>
    </source>
</evidence>
<reference evidence="5" key="1">
    <citation type="journal article" date="2014" name="Int. J. Syst. Evol. Microbiol.">
        <title>Complete genome sequence of Corynebacterium casei LMG S-19264T (=DSM 44701T), isolated from a smear-ripened cheese.</title>
        <authorList>
            <consortium name="US DOE Joint Genome Institute (JGI-PGF)"/>
            <person name="Walter F."/>
            <person name="Albersmeier A."/>
            <person name="Kalinowski J."/>
            <person name="Ruckert C."/>
        </authorList>
    </citation>
    <scope>NUCLEOTIDE SEQUENCE</scope>
    <source>
        <strain evidence="5">CGMCC 1.10998</strain>
    </source>
</reference>
<gene>
    <name evidence="5" type="ORF">GCM10011396_07790</name>
</gene>
<dbReference type="InterPro" id="IPR029787">
    <property type="entry name" value="Nucleotide_cyclase"/>
</dbReference>
<dbReference type="Gene3D" id="3.30.70.270">
    <property type="match status" value="1"/>
</dbReference>
<dbReference type="RefSeq" id="WP_229750903.1">
    <property type="nucleotide sequence ID" value="NZ_BMED01000001.1"/>
</dbReference>
<dbReference type="SUPFAM" id="SSF55073">
    <property type="entry name" value="Nucleotide cyclase"/>
    <property type="match status" value="1"/>
</dbReference>
<dbReference type="EMBL" id="BMED01000001">
    <property type="protein sequence ID" value="GGC63262.1"/>
    <property type="molecule type" value="Genomic_DNA"/>
</dbReference>
<feature type="transmembrane region" description="Helical" evidence="3">
    <location>
        <begin position="152"/>
        <end position="174"/>
    </location>
</feature>
<dbReference type="SMART" id="SM00267">
    <property type="entry name" value="GGDEF"/>
    <property type="match status" value="1"/>
</dbReference>
<dbReference type="InterPro" id="IPR050469">
    <property type="entry name" value="Diguanylate_Cyclase"/>
</dbReference>
<keyword evidence="3" id="KW-1133">Transmembrane helix</keyword>
<dbReference type="PROSITE" id="PS50887">
    <property type="entry name" value="GGDEF"/>
    <property type="match status" value="1"/>
</dbReference>